<comment type="caution">
    <text evidence="1">The sequence shown here is derived from an EMBL/GenBank/DDBJ whole genome shotgun (WGS) entry which is preliminary data.</text>
</comment>
<organism evidence="1 2">
    <name type="scientific">Larinioides sclopetarius</name>
    <dbReference type="NCBI Taxonomy" id="280406"/>
    <lineage>
        <taxon>Eukaryota</taxon>
        <taxon>Metazoa</taxon>
        <taxon>Ecdysozoa</taxon>
        <taxon>Arthropoda</taxon>
        <taxon>Chelicerata</taxon>
        <taxon>Arachnida</taxon>
        <taxon>Araneae</taxon>
        <taxon>Araneomorphae</taxon>
        <taxon>Entelegynae</taxon>
        <taxon>Araneoidea</taxon>
        <taxon>Araneidae</taxon>
        <taxon>Larinioides</taxon>
    </lineage>
</organism>
<dbReference type="EMBL" id="CAXIEN010000228">
    <property type="protein sequence ID" value="CAL1288207.1"/>
    <property type="molecule type" value="Genomic_DNA"/>
</dbReference>
<accession>A0AAV2AWH3</accession>
<keyword evidence="2" id="KW-1185">Reference proteome</keyword>
<dbReference type="Proteomes" id="UP001497382">
    <property type="component" value="Unassembled WGS sequence"/>
</dbReference>
<evidence type="ECO:0000313" key="1">
    <source>
        <dbReference type="EMBL" id="CAL1288207.1"/>
    </source>
</evidence>
<gene>
    <name evidence="1" type="ORF">LARSCL_LOCUS15208</name>
</gene>
<protein>
    <submittedName>
        <fullName evidence="1">Uncharacterized protein</fullName>
    </submittedName>
</protein>
<reference evidence="1 2" key="1">
    <citation type="submission" date="2024-04" db="EMBL/GenBank/DDBJ databases">
        <authorList>
            <person name="Rising A."/>
            <person name="Reimegard J."/>
            <person name="Sonavane S."/>
            <person name="Akerstrom W."/>
            <person name="Nylinder S."/>
            <person name="Hedman E."/>
            <person name="Kallberg Y."/>
        </authorList>
    </citation>
    <scope>NUCLEOTIDE SEQUENCE [LARGE SCALE GENOMIC DNA]</scope>
</reference>
<sequence>MLTYKEIYPVFKYVNSSYYEFHTDDIDTAAVGFCHLKGKEQEYSYVQTVKGIIDYTNNILCTSSDKQDLCKKYTSLLNCFFNLLDNLMEQNVCTLDK</sequence>
<evidence type="ECO:0000313" key="2">
    <source>
        <dbReference type="Proteomes" id="UP001497382"/>
    </source>
</evidence>
<name>A0AAV2AWH3_9ARAC</name>
<proteinExistence type="predicted"/>
<dbReference type="AlphaFoldDB" id="A0AAV2AWH3"/>